<dbReference type="AlphaFoldDB" id="A0A543PRZ1"/>
<organism evidence="1 2">
    <name type="scientific">Humibacillus xanthopallidus</name>
    <dbReference type="NCBI Taxonomy" id="412689"/>
    <lineage>
        <taxon>Bacteria</taxon>
        <taxon>Bacillati</taxon>
        <taxon>Actinomycetota</taxon>
        <taxon>Actinomycetes</taxon>
        <taxon>Micrococcales</taxon>
        <taxon>Intrasporangiaceae</taxon>
        <taxon>Humibacillus</taxon>
    </lineage>
</organism>
<dbReference type="EMBL" id="VFQF01000002">
    <property type="protein sequence ID" value="TQN46842.1"/>
    <property type="molecule type" value="Genomic_DNA"/>
</dbReference>
<proteinExistence type="predicted"/>
<evidence type="ECO:0008006" key="3">
    <source>
        <dbReference type="Google" id="ProtNLM"/>
    </source>
</evidence>
<dbReference type="InterPro" id="IPR029063">
    <property type="entry name" value="SAM-dependent_MTases_sf"/>
</dbReference>
<gene>
    <name evidence="1" type="ORF">FHX52_3572</name>
</gene>
<sequence length="250" mass="27253">MWYLEVLQVLHERLAPTTYVEIGVGEGDSLALARGRAIGIDPHFALTREVDGDVCLVRSTSDDFFATQPVTDRTRGLPVDLGFVDSAPLFEFALRDVVNLERYAAPRSVIVVHHVLPRTVDDAARAQDTPAGTGDAFRLTEVLRRYRPDLLVLPVDTEPHGMLLLAGLDPTSTVLADAYDAILAEYRRPDPQLVPDDVLDRIDAVPADRLLGSGLLTALADRDSDDATWWSQVRDSVLACAGPAFVGAAR</sequence>
<dbReference type="SUPFAM" id="SSF53335">
    <property type="entry name" value="S-adenosyl-L-methionine-dependent methyltransferases"/>
    <property type="match status" value="1"/>
</dbReference>
<dbReference type="OrthoDB" id="799111at2"/>
<protein>
    <recommendedName>
        <fullName evidence="3">Methyltransferase family protein</fullName>
    </recommendedName>
</protein>
<evidence type="ECO:0000313" key="2">
    <source>
        <dbReference type="Proteomes" id="UP000320085"/>
    </source>
</evidence>
<evidence type="ECO:0000313" key="1">
    <source>
        <dbReference type="EMBL" id="TQN46842.1"/>
    </source>
</evidence>
<name>A0A543PRZ1_9MICO</name>
<dbReference type="Gene3D" id="3.40.50.150">
    <property type="entry name" value="Vaccinia Virus protein VP39"/>
    <property type="match status" value="1"/>
</dbReference>
<reference evidence="1 2" key="1">
    <citation type="submission" date="2019-06" db="EMBL/GenBank/DDBJ databases">
        <title>Sequencing the genomes of 1000 actinobacteria strains.</title>
        <authorList>
            <person name="Klenk H.-P."/>
        </authorList>
    </citation>
    <scope>NUCLEOTIDE SEQUENCE [LARGE SCALE GENOMIC DNA]</scope>
    <source>
        <strain evidence="1 2">DSM 21776</strain>
    </source>
</reference>
<dbReference type="RefSeq" id="WP_141823577.1">
    <property type="nucleotide sequence ID" value="NZ_BAAAQC010000012.1"/>
</dbReference>
<accession>A0A543PRZ1</accession>
<dbReference type="Proteomes" id="UP000320085">
    <property type="component" value="Unassembled WGS sequence"/>
</dbReference>
<comment type="caution">
    <text evidence="1">The sequence shown here is derived from an EMBL/GenBank/DDBJ whole genome shotgun (WGS) entry which is preliminary data.</text>
</comment>